<comment type="caution">
    <text evidence="2">The sequence shown here is derived from an EMBL/GenBank/DDBJ whole genome shotgun (WGS) entry which is preliminary data.</text>
</comment>
<feature type="compositionally biased region" description="Basic residues" evidence="1">
    <location>
        <begin position="26"/>
        <end position="36"/>
    </location>
</feature>
<dbReference type="EMBL" id="JASCZI010030471">
    <property type="protein sequence ID" value="MED6122909.1"/>
    <property type="molecule type" value="Genomic_DNA"/>
</dbReference>
<name>A0ABU6RGE1_9FABA</name>
<evidence type="ECO:0000313" key="3">
    <source>
        <dbReference type="Proteomes" id="UP001341840"/>
    </source>
</evidence>
<sequence>MSQRRRCSSTTSSCWATTLHPDRHHPIPHHHRHIPTSRRDQTLSPSRPRLHGSSLPPLGSMTPGMLRGPVPQLPMTSRRGSGSVYTTIRGQMEQVHLISRPHTHYSHTTFEHGGPSYSSQPLPQYQHYLPPPPQLHYSPSPQQLHYSPPTANASLFPITLGHHARCCSDSAACPAPSSAPRSSTQTGPTLDLWYGRTLTAAA</sequence>
<feature type="region of interest" description="Disordered" evidence="1">
    <location>
        <begin position="171"/>
        <end position="190"/>
    </location>
</feature>
<gene>
    <name evidence="2" type="ORF">PIB30_044272</name>
</gene>
<evidence type="ECO:0000313" key="2">
    <source>
        <dbReference type="EMBL" id="MED6122909.1"/>
    </source>
</evidence>
<feature type="region of interest" description="Disordered" evidence="1">
    <location>
        <begin position="1"/>
        <end position="82"/>
    </location>
</feature>
<evidence type="ECO:0000256" key="1">
    <source>
        <dbReference type="SAM" id="MobiDB-lite"/>
    </source>
</evidence>
<organism evidence="2 3">
    <name type="scientific">Stylosanthes scabra</name>
    <dbReference type="NCBI Taxonomy" id="79078"/>
    <lineage>
        <taxon>Eukaryota</taxon>
        <taxon>Viridiplantae</taxon>
        <taxon>Streptophyta</taxon>
        <taxon>Embryophyta</taxon>
        <taxon>Tracheophyta</taxon>
        <taxon>Spermatophyta</taxon>
        <taxon>Magnoliopsida</taxon>
        <taxon>eudicotyledons</taxon>
        <taxon>Gunneridae</taxon>
        <taxon>Pentapetalae</taxon>
        <taxon>rosids</taxon>
        <taxon>fabids</taxon>
        <taxon>Fabales</taxon>
        <taxon>Fabaceae</taxon>
        <taxon>Papilionoideae</taxon>
        <taxon>50 kb inversion clade</taxon>
        <taxon>dalbergioids sensu lato</taxon>
        <taxon>Dalbergieae</taxon>
        <taxon>Pterocarpus clade</taxon>
        <taxon>Stylosanthes</taxon>
    </lineage>
</organism>
<keyword evidence="3" id="KW-1185">Reference proteome</keyword>
<protein>
    <submittedName>
        <fullName evidence="2">Uncharacterized protein</fullName>
    </submittedName>
</protein>
<feature type="compositionally biased region" description="Low complexity" evidence="1">
    <location>
        <begin position="171"/>
        <end position="183"/>
    </location>
</feature>
<proteinExistence type="predicted"/>
<reference evidence="2 3" key="1">
    <citation type="journal article" date="2023" name="Plants (Basel)">
        <title>Bridging the Gap: Combining Genomics and Transcriptomics Approaches to Understand Stylosanthes scabra, an Orphan Legume from the Brazilian Caatinga.</title>
        <authorList>
            <person name="Ferreira-Neto J.R.C."/>
            <person name="da Silva M.D."/>
            <person name="Binneck E."/>
            <person name="de Melo N.F."/>
            <person name="da Silva R.H."/>
            <person name="de Melo A.L.T.M."/>
            <person name="Pandolfi V."/>
            <person name="Bustamante F.O."/>
            <person name="Brasileiro-Vidal A.C."/>
            <person name="Benko-Iseppon A.M."/>
        </authorList>
    </citation>
    <scope>NUCLEOTIDE SEQUENCE [LARGE SCALE GENOMIC DNA]</scope>
    <source>
        <tissue evidence="2">Leaves</tissue>
    </source>
</reference>
<accession>A0ABU6RGE1</accession>
<dbReference type="Proteomes" id="UP001341840">
    <property type="component" value="Unassembled WGS sequence"/>
</dbReference>